<evidence type="ECO:0000313" key="2">
    <source>
        <dbReference type="EMBL" id="KAG8508258.1"/>
    </source>
</evidence>
<protein>
    <submittedName>
        <fullName evidence="2">Erythroferrone</fullName>
    </submittedName>
</protein>
<feature type="region of interest" description="Disordered" evidence="1">
    <location>
        <begin position="378"/>
        <end position="418"/>
    </location>
</feature>
<accession>A0A8J5ZV49</accession>
<feature type="compositionally biased region" description="Basic and acidic residues" evidence="1">
    <location>
        <begin position="208"/>
        <end position="217"/>
    </location>
</feature>
<feature type="compositionally biased region" description="Basic and acidic residues" evidence="1">
    <location>
        <begin position="1"/>
        <end position="10"/>
    </location>
</feature>
<feature type="compositionally biased region" description="Low complexity" evidence="1">
    <location>
        <begin position="294"/>
        <end position="305"/>
    </location>
</feature>
<dbReference type="EMBL" id="JAGFMF010012051">
    <property type="protein sequence ID" value="KAG8508258.1"/>
    <property type="molecule type" value="Genomic_DNA"/>
</dbReference>
<feature type="region of interest" description="Disordered" evidence="1">
    <location>
        <begin position="1"/>
        <end position="227"/>
    </location>
</feature>
<evidence type="ECO:0000313" key="3">
    <source>
        <dbReference type="Proteomes" id="UP000700334"/>
    </source>
</evidence>
<reference evidence="2" key="1">
    <citation type="journal article" date="2021" name="Evol. Appl.">
        <title>The genome of the Pyrenean desman and the effects of bottlenecks and inbreeding on the genomic landscape of an endangered species.</title>
        <authorList>
            <person name="Escoda L."/>
            <person name="Castresana J."/>
        </authorList>
    </citation>
    <scope>NUCLEOTIDE SEQUENCE</scope>
    <source>
        <strain evidence="2">IBE-C5619</strain>
    </source>
</reference>
<keyword evidence="3" id="KW-1185">Reference proteome</keyword>
<comment type="caution">
    <text evidence="2">The sequence shown here is derived from an EMBL/GenBank/DDBJ whole genome shotgun (WGS) entry which is preliminary data.</text>
</comment>
<feature type="compositionally biased region" description="Pro residues" evidence="1">
    <location>
        <begin position="401"/>
        <end position="416"/>
    </location>
</feature>
<dbReference type="AlphaFoldDB" id="A0A8J5ZV49"/>
<name>A0A8J5ZV49_GALPY</name>
<feature type="compositionally biased region" description="Basic and acidic residues" evidence="1">
    <location>
        <begin position="324"/>
        <end position="335"/>
    </location>
</feature>
<dbReference type="Proteomes" id="UP000700334">
    <property type="component" value="Unassembled WGS sequence"/>
</dbReference>
<proteinExistence type="predicted"/>
<feature type="region of interest" description="Disordered" evidence="1">
    <location>
        <begin position="250"/>
        <end position="305"/>
    </location>
</feature>
<sequence length="462" mass="48059">MGPQERDHRLSKGVTPGADAPPRVPTRLLRAPPPPGQASRVRGRDTLDRSPAPAQGCSWRREVDGVPGGQGPSAPSAIRTFPSRPQQTRSLAGPGWAPKGRGNPGPVRGPPLPRASRPAGPRCLSRQAGDAETPQAPLAATSARFSPLLQGSRRGVPPAPHRHGSPHRQPPPREQAGALGRATMLGEQPRMAGRTRLWPADQQAWGKARGEPPRESRPNSGHSAPAGVADTAAARLLLVYAGLLTAVGLASPEPRARREPPGNELPAGPGESPAGLAARPRASHKPKQEEQLCPAGTPGSAATGAPQLPVAAVALGTKVELPMEARQGDAGRRVPDTLSPVGWRLPGGARAPGWELARREPGAPRADPRDAWMLFVRQSDRGANGKTGGRGGAKKLKLGQPGPPGPPGPQGPPGPAIPLEVLLKEFELLLRGRCARAVGAGREPWQVATPWGPWVPSPGLPS</sequence>
<feature type="region of interest" description="Disordered" evidence="1">
    <location>
        <begin position="324"/>
        <end position="345"/>
    </location>
</feature>
<gene>
    <name evidence="2" type="ORF">J0S82_011339</name>
</gene>
<evidence type="ECO:0000256" key="1">
    <source>
        <dbReference type="SAM" id="MobiDB-lite"/>
    </source>
</evidence>
<organism evidence="2 3">
    <name type="scientific">Galemys pyrenaicus</name>
    <name type="common">Iberian desman</name>
    <name type="synonym">Pyrenean desman</name>
    <dbReference type="NCBI Taxonomy" id="202257"/>
    <lineage>
        <taxon>Eukaryota</taxon>
        <taxon>Metazoa</taxon>
        <taxon>Chordata</taxon>
        <taxon>Craniata</taxon>
        <taxon>Vertebrata</taxon>
        <taxon>Euteleostomi</taxon>
        <taxon>Mammalia</taxon>
        <taxon>Eutheria</taxon>
        <taxon>Laurasiatheria</taxon>
        <taxon>Eulipotyphla</taxon>
        <taxon>Talpidae</taxon>
        <taxon>Galemys</taxon>
    </lineage>
</organism>